<comment type="similarity">
    <text evidence="1">Belongs to the metallo-dependent hydrolases superfamily. Peptidase M19 family.</text>
</comment>
<keyword evidence="1" id="KW-0482">Metalloprotease</keyword>
<dbReference type="PANTHER" id="PTHR10443">
    <property type="entry name" value="MICROSOMAL DIPEPTIDASE"/>
    <property type="match status" value="1"/>
</dbReference>
<evidence type="ECO:0000256" key="1">
    <source>
        <dbReference type="RuleBase" id="RU341113"/>
    </source>
</evidence>
<proteinExistence type="inferred from homology"/>
<keyword evidence="1" id="KW-0862">Zinc</keyword>
<dbReference type="GO" id="GO:0070573">
    <property type="term" value="F:metallodipeptidase activity"/>
    <property type="evidence" value="ECO:0007669"/>
    <property type="project" value="InterPro"/>
</dbReference>
<dbReference type="RefSeq" id="XP_013246438.1">
    <property type="nucleotide sequence ID" value="XM_013390984.1"/>
</dbReference>
<dbReference type="STRING" id="1037660.A0A066WRE6"/>
<evidence type="ECO:0000313" key="2">
    <source>
        <dbReference type="EMBL" id="KDN53579.1"/>
    </source>
</evidence>
<keyword evidence="1" id="KW-0645">Protease</keyword>
<comment type="caution">
    <text evidence="2">The sequence shown here is derived from an EMBL/GenBank/DDBJ whole genome shotgun (WGS) entry which is preliminary data.</text>
</comment>
<dbReference type="Gene3D" id="3.20.20.140">
    <property type="entry name" value="Metal-dependent hydrolases"/>
    <property type="match status" value="1"/>
</dbReference>
<dbReference type="GeneID" id="25265551"/>
<dbReference type="InterPro" id="IPR032466">
    <property type="entry name" value="Metal_Hydrolase"/>
</dbReference>
<dbReference type="InParanoid" id="A0A066WRE6"/>
<dbReference type="EMBL" id="JMSN01000001">
    <property type="protein sequence ID" value="KDN53579.1"/>
    <property type="molecule type" value="Genomic_DNA"/>
</dbReference>
<dbReference type="AlphaFoldDB" id="A0A066WRE6"/>
<dbReference type="SUPFAM" id="SSF51556">
    <property type="entry name" value="Metallo-dependent hydrolases"/>
    <property type="match status" value="1"/>
</dbReference>
<reference evidence="2 3" key="1">
    <citation type="submission" date="2014-05" db="EMBL/GenBank/DDBJ databases">
        <title>Draft genome sequence of a rare smut relative, Tilletiaria anomala UBC 951.</title>
        <authorList>
            <consortium name="DOE Joint Genome Institute"/>
            <person name="Toome M."/>
            <person name="Kuo A."/>
            <person name="Henrissat B."/>
            <person name="Lipzen A."/>
            <person name="Tritt A."/>
            <person name="Yoshinaga Y."/>
            <person name="Zane M."/>
            <person name="Barry K."/>
            <person name="Grigoriev I.V."/>
            <person name="Spatafora J.W."/>
            <person name="Aimea M.C."/>
        </authorList>
    </citation>
    <scope>NUCLEOTIDE SEQUENCE [LARGE SCALE GENOMIC DNA]</scope>
    <source>
        <strain evidence="2 3">UBC 951</strain>
    </source>
</reference>
<comment type="catalytic activity">
    <reaction evidence="1">
        <text>an L-aminoacyl-L-amino acid + H2O = 2 an L-alpha-amino acid</text>
        <dbReference type="Rhea" id="RHEA:48940"/>
        <dbReference type="ChEBI" id="CHEBI:15377"/>
        <dbReference type="ChEBI" id="CHEBI:59869"/>
        <dbReference type="ChEBI" id="CHEBI:77460"/>
        <dbReference type="EC" id="3.4.13.19"/>
    </reaction>
</comment>
<dbReference type="PROSITE" id="PS51365">
    <property type="entry name" value="RENAL_DIPEPTIDASE_2"/>
    <property type="match status" value="1"/>
</dbReference>
<comment type="cofactor">
    <cofactor evidence="1">
        <name>Zn(2+)</name>
        <dbReference type="ChEBI" id="CHEBI:29105"/>
    </cofactor>
</comment>
<dbReference type="InterPro" id="IPR008257">
    <property type="entry name" value="Pept_M19"/>
</dbReference>
<keyword evidence="3" id="KW-1185">Reference proteome</keyword>
<dbReference type="PANTHER" id="PTHR10443:SF12">
    <property type="entry name" value="DIPEPTIDASE"/>
    <property type="match status" value="1"/>
</dbReference>
<dbReference type="GO" id="GO:0046872">
    <property type="term" value="F:metal ion binding"/>
    <property type="evidence" value="ECO:0007669"/>
    <property type="project" value="UniProtKB-UniRule"/>
</dbReference>
<organism evidence="2 3">
    <name type="scientific">Tilletiaria anomala (strain ATCC 24038 / CBS 436.72 / UBC 951)</name>
    <dbReference type="NCBI Taxonomy" id="1037660"/>
    <lineage>
        <taxon>Eukaryota</taxon>
        <taxon>Fungi</taxon>
        <taxon>Dikarya</taxon>
        <taxon>Basidiomycota</taxon>
        <taxon>Ustilaginomycotina</taxon>
        <taxon>Exobasidiomycetes</taxon>
        <taxon>Georgefischeriales</taxon>
        <taxon>Tilletiariaceae</taxon>
        <taxon>Tilletiaria</taxon>
    </lineage>
</organism>
<dbReference type="GO" id="GO:0006508">
    <property type="term" value="P:proteolysis"/>
    <property type="evidence" value="ECO:0007669"/>
    <property type="project" value="UniProtKB-KW"/>
</dbReference>
<gene>
    <name evidence="2" type="ORF">K437DRAFT_260505</name>
</gene>
<dbReference type="Proteomes" id="UP000027361">
    <property type="component" value="Unassembled WGS sequence"/>
</dbReference>
<keyword evidence="1" id="KW-0479">Metal-binding</keyword>
<dbReference type="EC" id="3.4.13.19" evidence="1"/>
<evidence type="ECO:0000313" key="3">
    <source>
        <dbReference type="Proteomes" id="UP000027361"/>
    </source>
</evidence>
<name>A0A066WRE6_TILAU</name>
<keyword evidence="1 2" id="KW-0378">Hydrolase</keyword>
<sequence>MSPVKVRSNLKLGKLTHIIGVEGAHMLGNSLEVLRQYQAIGARYPTLSHNCHNIFANSCSPSAPESQKELHGGLSARSRELVDEMNRLDMLVDLSHTSQQQHRRAEHDAPMRPRHLQPFQQDGALPATQEFLRTAVVAGDSDHCCARTTERKREASPRRASVERMPSWRMRNGVVAATAVPAFNGLNSSLRDVSDHIEQLAAVVGRHRVAIGMGLGRFLERPPKGIEDVPMYSNVVTHHTLSVKSALLSVLIEIRLASPGLRRSICALEASMQHATKASRQEAS</sequence>
<accession>A0A066WRE6</accession>
<dbReference type="OrthoDB" id="445695at2759"/>
<dbReference type="HOGENOM" id="CLU_031404_3_0_1"/>
<keyword evidence="1" id="KW-0224">Dipeptidase</keyword>
<protein>
    <recommendedName>
        <fullName evidence="1">Dipeptidase</fullName>
        <ecNumber evidence="1">3.4.13.19</ecNumber>
    </recommendedName>
</protein>
<dbReference type="Pfam" id="PF01244">
    <property type="entry name" value="Peptidase_M19"/>
    <property type="match status" value="1"/>
</dbReference>